<evidence type="ECO:0008006" key="6">
    <source>
        <dbReference type="Google" id="ProtNLM"/>
    </source>
</evidence>
<dbReference type="Proteomes" id="UP000654913">
    <property type="component" value="Chromosome 5"/>
</dbReference>
<keyword evidence="3" id="KW-0520">NAD</keyword>
<accession>A0A7R7XR74</accession>
<dbReference type="Gene3D" id="3.40.718.10">
    <property type="entry name" value="Isopropylmalate Dehydrogenase"/>
    <property type="match status" value="1"/>
</dbReference>
<dbReference type="RefSeq" id="XP_041557667.1">
    <property type="nucleotide sequence ID" value="XM_041705154.1"/>
</dbReference>
<evidence type="ECO:0000256" key="1">
    <source>
        <dbReference type="ARBA" id="ARBA00022723"/>
    </source>
</evidence>
<evidence type="ECO:0000313" key="4">
    <source>
        <dbReference type="EMBL" id="BCS25473.1"/>
    </source>
</evidence>
<evidence type="ECO:0000256" key="2">
    <source>
        <dbReference type="ARBA" id="ARBA00023002"/>
    </source>
</evidence>
<dbReference type="Pfam" id="PF04166">
    <property type="entry name" value="PdxA"/>
    <property type="match status" value="1"/>
</dbReference>
<proteinExistence type="predicted"/>
<dbReference type="AlphaFoldDB" id="A0A7R7XR74"/>
<dbReference type="GO" id="GO:0046872">
    <property type="term" value="F:metal ion binding"/>
    <property type="evidence" value="ECO:0007669"/>
    <property type="project" value="UniProtKB-KW"/>
</dbReference>
<protein>
    <recommendedName>
        <fullName evidence="6">4-hydroxythreonine-4-phosphate dehydrogenase</fullName>
    </recommendedName>
</protein>
<keyword evidence="1" id="KW-0479">Metal-binding</keyword>
<dbReference type="EMBL" id="AP024447">
    <property type="protein sequence ID" value="BCS25473.1"/>
    <property type="molecule type" value="Genomic_DNA"/>
</dbReference>
<dbReference type="GeneID" id="64975478"/>
<dbReference type="PANTHER" id="PTHR30004">
    <property type="entry name" value="4-HYDROXYTHREONINE-4-PHOSPHATE DEHYDROGENASE"/>
    <property type="match status" value="1"/>
</dbReference>
<reference evidence="4" key="1">
    <citation type="submission" date="2021-01" db="EMBL/GenBank/DDBJ databases">
        <authorList>
            <consortium name="Aspergillus puulaauensis MK2 genome sequencing consortium"/>
            <person name="Kazuki M."/>
            <person name="Futagami T."/>
        </authorList>
    </citation>
    <scope>NUCLEOTIDE SEQUENCE</scope>
    <source>
        <strain evidence="4">MK2</strain>
    </source>
</reference>
<keyword evidence="5" id="KW-1185">Reference proteome</keyword>
<name>A0A7R7XR74_9EURO</name>
<reference evidence="4" key="2">
    <citation type="submission" date="2021-02" db="EMBL/GenBank/DDBJ databases">
        <title>Aspergillus puulaauensis MK2 genome sequence.</title>
        <authorList>
            <person name="Futagami T."/>
            <person name="Mori K."/>
            <person name="Kadooka C."/>
            <person name="Tanaka T."/>
        </authorList>
    </citation>
    <scope>NUCLEOTIDE SEQUENCE</scope>
    <source>
        <strain evidence="4">MK2</strain>
    </source>
</reference>
<organism evidence="4 5">
    <name type="scientific">Aspergillus puulaauensis</name>
    <dbReference type="NCBI Taxonomy" id="1220207"/>
    <lineage>
        <taxon>Eukaryota</taxon>
        <taxon>Fungi</taxon>
        <taxon>Dikarya</taxon>
        <taxon>Ascomycota</taxon>
        <taxon>Pezizomycotina</taxon>
        <taxon>Eurotiomycetes</taxon>
        <taxon>Eurotiomycetidae</taxon>
        <taxon>Eurotiales</taxon>
        <taxon>Aspergillaceae</taxon>
        <taxon>Aspergillus</taxon>
    </lineage>
</organism>
<evidence type="ECO:0000313" key="5">
    <source>
        <dbReference type="Proteomes" id="UP000654913"/>
    </source>
</evidence>
<dbReference type="PANTHER" id="PTHR30004:SF3">
    <property type="entry name" value="4-HYDROXYTHREONINE-4-PHOSPHATE DEHYDROGENASE 2-RELATED"/>
    <property type="match status" value="1"/>
</dbReference>
<dbReference type="InterPro" id="IPR005255">
    <property type="entry name" value="PdxA_fam"/>
</dbReference>
<dbReference type="GO" id="GO:0051287">
    <property type="term" value="F:NAD binding"/>
    <property type="evidence" value="ECO:0007669"/>
    <property type="project" value="InterPro"/>
</dbReference>
<dbReference type="GO" id="GO:0016491">
    <property type="term" value="F:oxidoreductase activity"/>
    <property type="evidence" value="ECO:0007669"/>
    <property type="project" value="UniProtKB-KW"/>
</dbReference>
<dbReference type="OrthoDB" id="74991at2759"/>
<dbReference type="KEGG" id="apuu:APUU_50184S"/>
<keyword evidence="2" id="KW-0560">Oxidoreductase</keyword>
<sequence length="366" mass="38970">MVGAVTTQPTLPRRARIAITLGDPSGIGPELIAKLLSNPSNRQRADIVLLADKSELESGISDAGGLDIAISPDVPGPHGIQVLDDNSASQFPSARGQVSKASGGRCMHQLRRALKLVQVGEIDGIVFAPLNKSSLKQAGMTEEDELRWFANQLRFEGVTSEINIAGELWTARVTSHIGVEDVAGRITRGATLKAIELLHRLRWESGIESPRLGVCALNPHNGENGAFGRQEIEHIRPAVQDAVDLGINVQGPFPCDTIFLKREHFDGIVTMYHDQGQIAMKLLSFDGGVTVQGGLPIPVATPAHGTAFDIVGKNLAAVTSTQNAFDVAVTMAERRILKEEGLVPDGPVKNGVSVQTAPVVLNTSCC</sequence>
<gene>
    <name evidence="4" type="ORF">APUU_50184S</name>
</gene>
<evidence type="ECO:0000256" key="3">
    <source>
        <dbReference type="ARBA" id="ARBA00023027"/>
    </source>
</evidence>
<dbReference type="SUPFAM" id="SSF53659">
    <property type="entry name" value="Isocitrate/Isopropylmalate dehydrogenase-like"/>
    <property type="match status" value="1"/>
</dbReference>